<dbReference type="PANTHER" id="PTHR21711">
    <property type="entry name" value="MITOCHONDRIAL INNER MEMBRANE PROTEASE"/>
    <property type="match status" value="1"/>
</dbReference>
<dbReference type="HOGENOM" id="CLU_120722_0_0_1"/>
<accession>K3WBI6</accession>
<dbReference type="GO" id="GO:0034982">
    <property type="term" value="P:mitochondrial protein processing"/>
    <property type="evidence" value="ECO:0007669"/>
    <property type="project" value="TreeGrafter"/>
</dbReference>
<evidence type="ECO:0000256" key="5">
    <source>
        <dbReference type="ARBA" id="ARBA00023049"/>
    </source>
</evidence>
<reference evidence="7" key="3">
    <citation type="submission" date="2014-11" db="UniProtKB">
        <authorList>
            <consortium name="EnsemblProtists"/>
        </authorList>
    </citation>
    <scope>IDENTIFICATION</scope>
    <source>
        <strain evidence="7">DAOM BR144</strain>
    </source>
</reference>
<dbReference type="EC" id="3.4.24.-" evidence="6"/>
<evidence type="ECO:0000313" key="7">
    <source>
        <dbReference type="EnsemblProtists" id="PYU1_T002327"/>
    </source>
</evidence>
<protein>
    <recommendedName>
        <fullName evidence="6">Mitochondrial inner membrane protease ATP23</fullName>
        <ecNumber evidence="6">3.4.24.-</ecNumber>
    </recommendedName>
</protein>
<dbReference type="GO" id="GO:0004222">
    <property type="term" value="F:metalloendopeptidase activity"/>
    <property type="evidence" value="ECO:0007669"/>
    <property type="project" value="InterPro"/>
</dbReference>
<comment type="similarity">
    <text evidence="1 6">Belongs to the peptidase M76 family.</text>
</comment>
<dbReference type="Proteomes" id="UP000019132">
    <property type="component" value="Unassembled WGS sequence"/>
</dbReference>
<dbReference type="AlphaFoldDB" id="K3WBI6"/>
<sequence length="193" mass="22160">MEVYECEDAVHAALKQRRPKLIVDIINKHLVEEAKQTDAVGSAKKKSIDFVCIECKDDGPEGRARAFFSAPPPTIVFCANRLHSAREVEETMVHELIHAYDFTVRKMDITKSDLLACSEIRSARESECYQKAHILASMLPDVEFFRKSSNWLHTRCVREHAVRSTKSMFPNQARADVDKMFDQCYHDKSPFPQ</sequence>
<evidence type="ECO:0000313" key="8">
    <source>
        <dbReference type="Proteomes" id="UP000019132"/>
    </source>
</evidence>
<dbReference type="GO" id="GO:0005739">
    <property type="term" value="C:mitochondrion"/>
    <property type="evidence" value="ECO:0007669"/>
    <property type="project" value="GOC"/>
</dbReference>
<dbReference type="InParanoid" id="K3WBI6"/>
<proteinExistence type="inferred from homology"/>
<keyword evidence="2 6" id="KW-0645">Protease</keyword>
<dbReference type="EnsemblProtists" id="PYU1_T002327">
    <property type="protein sequence ID" value="PYU1_T002327"/>
    <property type="gene ID" value="PYU1_G002324"/>
</dbReference>
<evidence type="ECO:0000256" key="3">
    <source>
        <dbReference type="ARBA" id="ARBA00022723"/>
    </source>
</evidence>
<evidence type="ECO:0000256" key="1">
    <source>
        <dbReference type="ARBA" id="ARBA00009915"/>
    </source>
</evidence>
<keyword evidence="4 6" id="KW-0378">Hydrolase</keyword>
<name>K3WBI6_GLOUD</name>
<organism evidence="7 8">
    <name type="scientific">Globisporangium ultimum (strain ATCC 200006 / CBS 805.95 / DAOM BR144)</name>
    <name type="common">Pythium ultimum</name>
    <dbReference type="NCBI Taxonomy" id="431595"/>
    <lineage>
        <taxon>Eukaryota</taxon>
        <taxon>Sar</taxon>
        <taxon>Stramenopiles</taxon>
        <taxon>Oomycota</taxon>
        <taxon>Peronosporomycetes</taxon>
        <taxon>Pythiales</taxon>
        <taxon>Pythiaceae</taxon>
        <taxon>Globisporangium</taxon>
    </lineage>
</organism>
<dbReference type="PANTHER" id="PTHR21711:SF0">
    <property type="entry name" value="MITOCHONDRIAL INNER MEMBRANE PROTEASE ATP23 HOMOLOG"/>
    <property type="match status" value="1"/>
</dbReference>
<reference evidence="8" key="1">
    <citation type="journal article" date="2010" name="Genome Biol.">
        <title>Genome sequence of the necrotrophic plant pathogen Pythium ultimum reveals original pathogenicity mechanisms and effector repertoire.</title>
        <authorList>
            <person name="Levesque C.A."/>
            <person name="Brouwer H."/>
            <person name="Cano L."/>
            <person name="Hamilton J.P."/>
            <person name="Holt C."/>
            <person name="Huitema E."/>
            <person name="Raffaele S."/>
            <person name="Robideau G.P."/>
            <person name="Thines M."/>
            <person name="Win J."/>
            <person name="Zerillo M.M."/>
            <person name="Beakes G.W."/>
            <person name="Boore J.L."/>
            <person name="Busam D."/>
            <person name="Dumas B."/>
            <person name="Ferriera S."/>
            <person name="Fuerstenberg S.I."/>
            <person name="Gachon C.M."/>
            <person name="Gaulin E."/>
            <person name="Govers F."/>
            <person name="Grenville-Briggs L."/>
            <person name="Horner N."/>
            <person name="Hostetler J."/>
            <person name="Jiang R.H."/>
            <person name="Johnson J."/>
            <person name="Krajaejun T."/>
            <person name="Lin H."/>
            <person name="Meijer H.J."/>
            <person name="Moore B."/>
            <person name="Morris P."/>
            <person name="Phuntmart V."/>
            <person name="Puiu D."/>
            <person name="Shetty J."/>
            <person name="Stajich J.E."/>
            <person name="Tripathy S."/>
            <person name="Wawra S."/>
            <person name="van West P."/>
            <person name="Whitty B.R."/>
            <person name="Coutinho P.M."/>
            <person name="Henrissat B."/>
            <person name="Martin F."/>
            <person name="Thomas P.D."/>
            <person name="Tyler B.M."/>
            <person name="De Vries R.P."/>
            <person name="Kamoun S."/>
            <person name="Yandell M."/>
            <person name="Tisserat N."/>
            <person name="Buell C.R."/>
        </authorList>
    </citation>
    <scope>NUCLEOTIDE SEQUENCE</scope>
    <source>
        <strain evidence="8">DAOM:BR144</strain>
    </source>
</reference>
<keyword evidence="5 6" id="KW-0482">Metalloprotease</keyword>
<dbReference type="STRING" id="431595.K3WBI6"/>
<evidence type="ECO:0000256" key="6">
    <source>
        <dbReference type="RuleBase" id="RU364057"/>
    </source>
</evidence>
<dbReference type="Pfam" id="PF09768">
    <property type="entry name" value="Peptidase_M76"/>
    <property type="match status" value="1"/>
</dbReference>
<dbReference type="GO" id="GO:0033615">
    <property type="term" value="P:mitochondrial proton-transporting ATP synthase complex assembly"/>
    <property type="evidence" value="ECO:0007669"/>
    <property type="project" value="TreeGrafter"/>
</dbReference>
<evidence type="ECO:0000256" key="2">
    <source>
        <dbReference type="ARBA" id="ARBA00022670"/>
    </source>
</evidence>
<dbReference type="InterPro" id="IPR019165">
    <property type="entry name" value="Peptidase_M76_ATP23"/>
</dbReference>
<evidence type="ECO:0000256" key="4">
    <source>
        <dbReference type="ARBA" id="ARBA00022801"/>
    </source>
</evidence>
<reference evidence="8" key="2">
    <citation type="submission" date="2010-04" db="EMBL/GenBank/DDBJ databases">
        <authorList>
            <person name="Buell R."/>
            <person name="Hamilton J."/>
            <person name="Hostetler J."/>
        </authorList>
    </citation>
    <scope>NUCLEOTIDE SEQUENCE [LARGE SCALE GENOMIC DNA]</scope>
    <source>
        <strain evidence="8">DAOM:BR144</strain>
    </source>
</reference>
<dbReference type="GO" id="GO:0046872">
    <property type="term" value="F:metal ion binding"/>
    <property type="evidence" value="ECO:0007669"/>
    <property type="project" value="UniProtKB-KW"/>
</dbReference>
<dbReference type="OMA" id="KMFDQCY"/>
<dbReference type="VEuPathDB" id="FungiDB:PYU1_G002324"/>
<keyword evidence="8" id="KW-1185">Reference proteome</keyword>
<dbReference type="eggNOG" id="KOG3314">
    <property type="taxonomic scope" value="Eukaryota"/>
</dbReference>
<keyword evidence="3 6" id="KW-0479">Metal-binding</keyword>